<dbReference type="GO" id="GO:0005634">
    <property type="term" value="C:nucleus"/>
    <property type="evidence" value="ECO:0007669"/>
    <property type="project" value="UniProtKB-SubCell"/>
</dbReference>
<organism evidence="7">
    <name type="scientific">Brassica napus</name>
    <name type="common">Rape</name>
    <dbReference type="NCBI Taxonomy" id="3708"/>
    <lineage>
        <taxon>Eukaryota</taxon>
        <taxon>Viridiplantae</taxon>
        <taxon>Streptophyta</taxon>
        <taxon>Embryophyta</taxon>
        <taxon>Tracheophyta</taxon>
        <taxon>Spermatophyta</taxon>
        <taxon>Magnoliopsida</taxon>
        <taxon>eudicotyledons</taxon>
        <taxon>Gunneridae</taxon>
        <taxon>Pentapetalae</taxon>
        <taxon>rosids</taxon>
        <taxon>malvids</taxon>
        <taxon>Brassicales</taxon>
        <taxon>Brassicaceae</taxon>
        <taxon>Brassiceae</taxon>
        <taxon>Brassica</taxon>
    </lineage>
</organism>
<dbReference type="PANTHER" id="PTHR31945:SF125">
    <property type="entry name" value="ACT DOMAIN-CONTAINING PROTEIN"/>
    <property type="match status" value="1"/>
</dbReference>
<dbReference type="InterPro" id="IPR036638">
    <property type="entry name" value="HLH_DNA-bd_sf"/>
</dbReference>
<evidence type="ECO:0000256" key="5">
    <source>
        <dbReference type="ARBA" id="ARBA00023242"/>
    </source>
</evidence>
<feature type="domain" description="Plant bHLH transcription factor ACT-like" evidence="6">
    <location>
        <begin position="84"/>
        <end position="162"/>
    </location>
</feature>
<reference evidence="7" key="1">
    <citation type="submission" date="2021-01" db="EMBL/GenBank/DDBJ databases">
        <authorList>
            <consortium name="Genoscope - CEA"/>
            <person name="William W."/>
        </authorList>
    </citation>
    <scope>NUCLEOTIDE SEQUENCE</scope>
</reference>
<protein>
    <submittedName>
        <fullName evidence="7">(rape) hypothetical protein</fullName>
    </submittedName>
</protein>
<sequence length="173" mass="19478">IYRKETEEGKKQALKNMVSKEYKRDSSLREKFQLLRSITNSHAESETSIIEDASKYIKKLKHKVEKINNETTSEQYFCDPTDPMVTVETLEKGFMIKVMSSKNEPGMLVCVLEVFEDLGLEVVEARVSCKDSFSLHAIGISNNDDCESMDGEVVKQAVAVAVSTWSDSQDPKG</sequence>
<keyword evidence="3" id="KW-0238">DNA-binding</keyword>
<feature type="non-terminal residue" evidence="7">
    <location>
        <position position="1"/>
    </location>
</feature>
<keyword evidence="4" id="KW-0804">Transcription</keyword>
<dbReference type="AlphaFoldDB" id="A0A816PEY7"/>
<dbReference type="InterPro" id="IPR051358">
    <property type="entry name" value="TF_AMS/ICE1/BHLH6-like"/>
</dbReference>
<evidence type="ECO:0000256" key="1">
    <source>
        <dbReference type="ARBA" id="ARBA00004123"/>
    </source>
</evidence>
<evidence type="ECO:0000313" key="7">
    <source>
        <dbReference type="EMBL" id="CAF2047916.1"/>
    </source>
</evidence>
<dbReference type="InterPro" id="IPR054502">
    <property type="entry name" value="bHLH-TF_ACT-like_plant"/>
</dbReference>
<dbReference type="EMBL" id="HG994363">
    <property type="protein sequence ID" value="CAF2047916.1"/>
    <property type="molecule type" value="Genomic_DNA"/>
</dbReference>
<evidence type="ECO:0000256" key="3">
    <source>
        <dbReference type="ARBA" id="ARBA00023125"/>
    </source>
</evidence>
<keyword evidence="5" id="KW-0539">Nucleus</keyword>
<dbReference type="PANTHER" id="PTHR31945">
    <property type="entry name" value="TRANSCRIPTION FACTOR SCREAM2-RELATED"/>
    <property type="match status" value="1"/>
</dbReference>
<dbReference type="GO" id="GO:0046983">
    <property type="term" value="F:protein dimerization activity"/>
    <property type="evidence" value="ECO:0007669"/>
    <property type="project" value="InterPro"/>
</dbReference>
<evidence type="ECO:0000256" key="4">
    <source>
        <dbReference type="ARBA" id="ARBA00023163"/>
    </source>
</evidence>
<proteinExistence type="predicted"/>
<name>A0A816PEY7_BRANA</name>
<accession>A0A816PEY7</accession>
<keyword evidence="2" id="KW-0805">Transcription regulation</keyword>
<dbReference type="SUPFAM" id="SSF47459">
    <property type="entry name" value="HLH, helix-loop-helix DNA-binding domain"/>
    <property type="match status" value="1"/>
</dbReference>
<dbReference type="GO" id="GO:0080090">
    <property type="term" value="P:regulation of primary metabolic process"/>
    <property type="evidence" value="ECO:0007669"/>
    <property type="project" value="UniProtKB-ARBA"/>
</dbReference>
<comment type="subcellular location">
    <subcellularLocation>
        <location evidence="1">Nucleus</location>
    </subcellularLocation>
</comment>
<dbReference type="Pfam" id="PF22754">
    <property type="entry name" value="bHLH-TF_ACT-like_plant"/>
    <property type="match status" value="1"/>
</dbReference>
<dbReference type="Proteomes" id="UP001295469">
    <property type="component" value="Chromosome A09"/>
</dbReference>
<evidence type="ECO:0000256" key="2">
    <source>
        <dbReference type="ARBA" id="ARBA00023015"/>
    </source>
</evidence>
<evidence type="ECO:0000259" key="6">
    <source>
        <dbReference type="Pfam" id="PF22754"/>
    </source>
</evidence>
<gene>
    <name evidence="7" type="ORF">DARMORV10_A09P49200.1</name>
</gene>